<dbReference type="EMBL" id="OZ075115">
    <property type="protein sequence ID" value="CAL5070067.1"/>
    <property type="molecule type" value="Genomic_DNA"/>
</dbReference>
<dbReference type="Proteomes" id="UP001497457">
    <property type="component" value="Chromosome 31b"/>
</dbReference>
<gene>
    <name evidence="2" type="ORF">URODEC1_LOCUS102585</name>
    <name evidence="1" type="ORF">URODEC1_LOCUS80672</name>
</gene>
<evidence type="ECO:0000313" key="1">
    <source>
        <dbReference type="EMBL" id="CAL5029944.1"/>
    </source>
</evidence>
<sequence length="195" mass="22282">MCLLPSDYRNSTGIRVAGFQRRQAQVRLAVYESRSRPCQWKFHPWVDLIIPPQNDSTYYNPPMHACGCLYWKYLSGNQMLRLDSSTMELSTLALPPGVVMGRHALVYWRDRGWRTLHGLCYTCFHGGRAPLRSKAGIQTRVREVRVIVDGLVVLCLDDPSINVTLNLSTLQVVEETCCRGLAFPYVMPWHLVVLT</sequence>
<accession>A0ABC9D1K4</accession>
<evidence type="ECO:0000313" key="2">
    <source>
        <dbReference type="EMBL" id="CAL5070067.1"/>
    </source>
</evidence>
<organism evidence="1 3">
    <name type="scientific">Urochloa decumbens</name>
    <dbReference type="NCBI Taxonomy" id="240449"/>
    <lineage>
        <taxon>Eukaryota</taxon>
        <taxon>Viridiplantae</taxon>
        <taxon>Streptophyta</taxon>
        <taxon>Embryophyta</taxon>
        <taxon>Tracheophyta</taxon>
        <taxon>Spermatophyta</taxon>
        <taxon>Magnoliopsida</taxon>
        <taxon>Liliopsida</taxon>
        <taxon>Poales</taxon>
        <taxon>Poaceae</taxon>
        <taxon>PACMAD clade</taxon>
        <taxon>Panicoideae</taxon>
        <taxon>Panicodae</taxon>
        <taxon>Paniceae</taxon>
        <taxon>Melinidinae</taxon>
        <taxon>Urochloa</taxon>
    </lineage>
</organism>
<reference evidence="1 3" key="2">
    <citation type="submission" date="2024-10" db="EMBL/GenBank/DDBJ databases">
        <authorList>
            <person name="Ryan C."/>
        </authorList>
    </citation>
    <scope>NUCLEOTIDE SEQUENCE [LARGE SCALE GENOMIC DNA]</scope>
</reference>
<dbReference type="PANTHER" id="PTHR33207">
    <property type="entry name" value="F-BOX DOMAIN CONTAINING PROTEIN-RELATED"/>
    <property type="match status" value="1"/>
</dbReference>
<protein>
    <submittedName>
        <fullName evidence="1">Uncharacterized protein</fullName>
    </submittedName>
</protein>
<reference evidence="3" key="1">
    <citation type="submission" date="2024-06" db="EMBL/GenBank/DDBJ databases">
        <authorList>
            <person name="Ryan C."/>
        </authorList>
    </citation>
    <scope>NUCLEOTIDE SEQUENCE [LARGE SCALE GENOMIC DNA]</scope>
</reference>
<dbReference type="Proteomes" id="UP001497457">
    <property type="component" value="Chromosome 5rd"/>
</dbReference>
<evidence type="ECO:0000313" key="3">
    <source>
        <dbReference type="Proteomes" id="UP001497457"/>
    </source>
</evidence>
<keyword evidence="3" id="KW-1185">Reference proteome</keyword>
<proteinExistence type="predicted"/>
<dbReference type="EMBL" id="OZ075141">
    <property type="protein sequence ID" value="CAL5029944.1"/>
    <property type="molecule type" value="Genomic_DNA"/>
</dbReference>
<dbReference type="AlphaFoldDB" id="A0ABC9D1K4"/>
<name>A0ABC9D1K4_9POAL</name>